<dbReference type="OrthoDB" id="2015447at2759"/>
<reference evidence="1 2" key="1">
    <citation type="journal article" date="2016" name="Mol. Biol. Evol.">
        <title>Comparative Genomics of Early-Diverging Mushroom-Forming Fungi Provides Insights into the Origins of Lignocellulose Decay Capabilities.</title>
        <authorList>
            <person name="Nagy L.G."/>
            <person name="Riley R."/>
            <person name="Tritt A."/>
            <person name="Adam C."/>
            <person name="Daum C."/>
            <person name="Floudas D."/>
            <person name="Sun H."/>
            <person name="Yadav J.S."/>
            <person name="Pangilinan J."/>
            <person name="Larsson K.H."/>
            <person name="Matsuura K."/>
            <person name="Barry K."/>
            <person name="Labutti K."/>
            <person name="Kuo R."/>
            <person name="Ohm R.A."/>
            <person name="Bhattacharya S.S."/>
            <person name="Shirouzu T."/>
            <person name="Yoshinaga Y."/>
            <person name="Martin F.M."/>
            <person name="Grigoriev I.V."/>
            <person name="Hibbett D.S."/>
        </authorList>
    </citation>
    <scope>NUCLEOTIDE SEQUENCE [LARGE SCALE GENOMIC DNA]</scope>
    <source>
        <strain evidence="1 2">93-53</strain>
    </source>
</reference>
<organism evidence="1 2">
    <name type="scientific">Laetiporus sulphureus 93-53</name>
    <dbReference type="NCBI Taxonomy" id="1314785"/>
    <lineage>
        <taxon>Eukaryota</taxon>
        <taxon>Fungi</taxon>
        <taxon>Dikarya</taxon>
        <taxon>Basidiomycota</taxon>
        <taxon>Agaricomycotina</taxon>
        <taxon>Agaricomycetes</taxon>
        <taxon>Polyporales</taxon>
        <taxon>Laetiporus</taxon>
    </lineage>
</organism>
<sequence>MSSPTPMKNIVVIGAGVVGLTTVVKIQEKGGFKVTIVAETFPTDANPQAGLCWHATGVLTAVDAARTI</sequence>
<proteinExistence type="predicted"/>
<dbReference type="Gene3D" id="3.40.50.720">
    <property type="entry name" value="NAD(P)-binding Rossmann-like Domain"/>
    <property type="match status" value="1"/>
</dbReference>
<evidence type="ECO:0000313" key="2">
    <source>
        <dbReference type="Proteomes" id="UP000076871"/>
    </source>
</evidence>
<evidence type="ECO:0000313" key="1">
    <source>
        <dbReference type="EMBL" id="KZT02947.1"/>
    </source>
</evidence>
<dbReference type="GeneID" id="63830120"/>
<keyword evidence="2" id="KW-1185">Reference proteome</keyword>
<protein>
    <recommendedName>
        <fullName evidence="3">FAD dependent oxidoreductase domain-containing protein</fullName>
    </recommendedName>
</protein>
<dbReference type="Proteomes" id="UP000076871">
    <property type="component" value="Unassembled WGS sequence"/>
</dbReference>
<dbReference type="InParanoid" id="A0A165CJY6"/>
<dbReference type="EMBL" id="KV427648">
    <property type="protein sequence ID" value="KZT02947.1"/>
    <property type="molecule type" value="Genomic_DNA"/>
</dbReference>
<dbReference type="AlphaFoldDB" id="A0A165CJY6"/>
<dbReference type="RefSeq" id="XP_040760687.1">
    <property type="nucleotide sequence ID" value="XM_040913092.1"/>
</dbReference>
<gene>
    <name evidence="1" type="ORF">LAESUDRAFT_762373</name>
</gene>
<dbReference type="SUPFAM" id="SSF51971">
    <property type="entry name" value="Nucleotide-binding domain"/>
    <property type="match status" value="1"/>
</dbReference>
<name>A0A165CJY6_9APHY</name>
<accession>A0A165CJY6</accession>
<evidence type="ECO:0008006" key="3">
    <source>
        <dbReference type="Google" id="ProtNLM"/>
    </source>
</evidence>